<dbReference type="PANTHER" id="PTHR28037:SF1">
    <property type="entry name" value="ALCOHOL O-ACETYLTRANSFERASE 1-RELATED"/>
    <property type="match status" value="1"/>
</dbReference>
<dbReference type="STRING" id="1569628.A0A316UVL3"/>
<dbReference type="OrthoDB" id="2150604at2759"/>
<sequence length="551" mass="59276">MGSLQHLPGEGPIILHRKLGLHERYSVTRYNIGAPPILAYGARLTSRSSDTAQVVHAHIARRVEVALKSLPLLSCFVEGAKTRQPRFASRGEIAVEDVLLPLRKERIDAAVATSSSRPTLERLIEEAVDQPLQELLDLTSAPLWRVQVIEEGPEIFVLLTVGHVICDGRGAGNLLELLFEGLDTTSDSHDSAATASSAIDRLTVPPSSDRLVIPSLRYALGVAFQELVVPRLPSGLGSWFQASPAWPAANAAGRTEEKLLIPPLKASKRVKLLSFPHGTIAALKAIGRTNGVMTVHPILSTVCTVATYAMAMSNKVSNIDDGYSSSVRISSETAINIRGLMKDAREHTECTGNFAAALHWEAEVAPNDNFWDMARSYAARVASDSDRQKARYAVGVLSYLPDPATHVPPSEKIPTAWESWLHDKAMSDRPHSASFVLSNLGKISIPVRAGVKEVAWNARAQPTAGLMEVDVSGLELQGGQQGDEATAPACDLSMCVGWSHGVLSEDDSREYLFVDTMRRCIDLLAATGAASRQQLTVGDLLDSLGVGAGTL</sequence>
<dbReference type="EMBL" id="KZ819669">
    <property type="protein sequence ID" value="PWN27165.1"/>
    <property type="molecule type" value="Genomic_DNA"/>
</dbReference>
<evidence type="ECO:0000313" key="1">
    <source>
        <dbReference type="EMBL" id="PWN27165.1"/>
    </source>
</evidence>
<name>A0A316UVL3_9BASI</name>
<reference evidence="1 2" key="1">
    <citation type="journal article" date="2018" name="Mol. Biol. Evol.">
        <title>Broad Genomic Sampling Reveals a Smut Pathogenic Ancestry of the Fungal Clade Ustilaginomycotina.</title>
        <authorList>
            <person name="Kijpornyongpan T."/>
            <person name="Mondo S.J."/>
            <person name="Barry K."/>
            <person name="Sandor L."/>
            <person name="Lee J."/>
            <person name="Lipzen A."/>
            <person name="Pangilinan J."/>
            <person name="LaButti K."/>
            <person name="Hainaut M."/>
            <person name="Henrissat B."/>
            <person name="Grigoriev I.V."/>
            <person name="Spatafora J.W."/>
            <person name="Aime M.C."/>
        </authorList>
    </citation>
    <scope>NUCLEOTIDE SEQUENCE [LARGE SCALE GENOMIC DNA]</scope>
    <source>
        <strain evidence="1 2">MCA 5214</strain>
    </source>
</reference>
<dbReference type="InterPro" id="IPR052058">
    <property type="entry name" value="Alcohol_O-acetyltransferase"/>
</dbReference>
<evidence type="ECO:0008006" key="3">
    <source>
        <dbReference type="Google" id="ProtNLM"/>
    </source>
</evidence>
<protein>
    <recommendedName>
        <fullName evidence="3">CoA-dependent acyltransferase</fullName>
    </recommendedName>
</protein>
<keyword evidence="2" id="KW-1185">Reference proteome</keyword>
<dbReference type="SUPFAM" id="SSF52777">
    <property type="entry name" value="CoA-dependent acyltransferases"/>
    <property type="match status" value="1"/>
</dbReference>
<accession>A0A316UVL3</accession>
<dbReference type="InterPro" id="IPR023213">
    <property type="entry name" value="CAT-like_dom_sf"/>
</dbReference>
<evidence type="ECO:0000313" key="2">
    <source>
        <dbReference type="Proteomes" id="UP000245884"/>
    </source>
</evidence>
<dbReference type="Gene3D" id="3.30.559.10">
    <property type="entry name" value="Chloramphenicol acetyltransferase-like domain"/>
    <property type="match status" value="1"/>
</dbReference>
<dbReference type="PANTHER" id="PTHR28037">
    <property type="entry name" value="ALCOHOL O-ACETYLTRANSFERASE 1-RELATED"/>
    <property type="match status" value="1"/>
</dbReference>
<dbReference type="GeneID" id="37031062"/>
<dbReference type="AlphaFoldDB" id="A0A316UVL3"/>
<proteinExistence type="predicted"/>
<dbReference type="Proteomes" id="UP000245884">
    <property type="component" value="Unassembled WGS sequence"/>
</dbReference>
<dbReference type="RefSeq" id="XP_025361777.1">
    <property type="nucleotide sequence ID" value="XM_025509239.1"/>
</dbReference>
<gene>
    <name evidence="1" type="ORF">BDZ90DRAFT_280083</name>
</gene>
<organism evidence="1 2">
    <name type="scientific">Jaminaea rosea</name>
    <dbReference type="NCBI Taxonomy" id="1569628"/>
    <lineage>
        <taxon>Eukaryota</taxon>
        <taxon>Fungi</taxon>
        <taxon>Dikarya</taxon>
        <taxon>Basidiomycota</taxon>
        <taxon>Ustilaginomycotina</taxon>
        <taxon>Exobasidiomycetes</taxon>
        <taxon>Microstromatales</taxon>
        <taxon>Microstromatales incertae sedis</taxon>
        <taxon>Jaminaea</taxon>
    </lineage>
</organism>